<evidence type="ECO:0000313" key="2">
    <source>
        <dbReference type="EMBL" id="RXK48391.1"/>
    </source>
</evidence>
<organism evidence="2 3">
    <name type="scientific">Halorientalis pallida</name>
    <dbReference type="NCBI Taxonomy" id="2479928"/>
    <lineage>
        <taxon>Archaea</taxon>
        <taxon>Methanobacteriati</taxon>
        <taxon>Methanobacteriota</taxon>
        <taxon>Stenosarchaea group</taxon>
        <taxon>Halobacteria</taxon>
        <taxon>Halobacteriales</taxon>
        <taxon>Haloarculaceae</taxon>
        <taxon>Halorientalis</taxon>
    </lineage>
</organism>
<accession>A0A498KTP3</accession>
<dbReference type="SUPFAM" id="SSF47794">
    <property type="entry name" value="Rad51 N-terminal domain-like"/>
    <property type="match status" value="1"/>
</dbReference>
<dbReference type="Pfam" id="PF14520">
    <property type="entry name" value="HHH_5"/>
    <property type="match status" value="1"/>
</dbReference>
<name>A0A498KTP3_9EURY</name>
<dbReference type="Proteomes" id="UP000289691">
    <property type="component" value="Unassembled WGS sequence"/>
</dbReference>
<feature type="compositionally biased region" description="Acidic residues" evidence="1">
    <location>
        <begin position="116"/>
        <end position="134"/>
    </location>
</feature>
<dbReference type="RefSeq" id="WP_129069230.1">
    <property type="nucleotide sequence ID" value="NZ_RDFA01000004.1"/>
</dbReference>
<gene>
    <name evidence="2" type="ORF">EAF64_11975</name>
</gene>
<feature type="compositionally biased region" description="Low complexity" evidence="1">
    <location>
        <begin position="12"/>
        <end position="24"/>
    </location>
</feature>
<protein>
    <recommendedName>
        <fullName evidence="4">Helix-hairpin-helix domain-containing protein</fullName>
    </recommendedName>
</protein>
<dbReference type="AlphaFoldDB" id="A0A498KTP3"/>
<evidence type="ECO:0008006" key="4">
    <source>
        <dbReference type="Google" id="ProtNLM"/>
    </source>
</evidence>
<dbReference type="Gene3D" id="1.10.150.20">
    <property type="entry name" value="5' to 3' exonuclease, C-terminal subdomain"/>
    <property type="match status" value="1"/>
</dbReference>
<dbReference type="InterPro" id="IPR010995">
    <property type="entry name" value="DNA_repair_Rad51/TF_NusA_a-hlx"/>
</dbReference>
<reference evidence="2 3" key="1">
    <citation type="submission" date="2019-01" db="EMBL/GenBank/DDBJ databases">
        <title>Halorientalis sp. F13-25 a new haloarchaeum isolated from hypersaline water.</title>
        <authorList>
            <person name="Ana D.-V."/>
            <person name="Cristina S.-P."/>
            <person name="Antonio V."/>
        </authorList>
    </citation>
    <scope>NUCLEOTIDE SEQUENCE [LARGE SCALE GENOMIC DNA]</scope>
    <source>
        <strain evidence="2 3">F13-25</strain>
    </source>
</reference>
<sequence length="192" mass="19518">MGLFKILKSVIGLGSSGSRSTSGTAEPGRDNVDVTVEHEPEPDTTSEDAVKGTGDETTADAASSPATEPAGESDTEPAVEADESDAENESAAEPEVEADEADTEAETDTGDAGTESADEADEAEPEIEVEDADASTDAIKGIGPSYAETLADVGVETVGDLAAADAADIADGTDLSEKRVGRWIARARGEDE</sequence>
<evidence type="ECO:0000256" key="1">
    <source>
        <dbReference type="SAM" id="MobiDB-lite"/>
    </source>
</evidence>
<feature type="compositionally biased region" description="Basic and acidic residues" evidence="1">
    <location>
        <begin position="27"/>
        <end position="41"/>
    </location>
</feature>
<dbReference type="OrthoDB" id="202878at2157"/>
<feature type="compositionally biased region" description="Acidic residues" evidence="1">
    <location>
        <begin position="71"/>
        <end position="109"/>
    </location>
</feature>
<keyword evidence="3" id="KW-1185">Reference proteome</keyword>
<proteinExistence type="predicted"/>
<dbReference type="EMBL" id="RDFA01000004">
    <property type="protein sequence ID" value="RXK48391.1"/>
    <property type="molecule type" value="Genomic_DNA"/>
</dbReference>
<feature type="region of interest" description="Disordered" evidence="1">
    <location>
        <begin position="11"/>
        <end position="140"/>
    </location>
</feature>
<comment type="caution">
    <text evidence="2">The sequence shown here is derived from an EMBL/GenBank/DDBJ whole genome shotgun (WGS) entry which is preliminary data.</text>
</comment>
<dbReference type="GO" id="GO:0000166">
    <property type="term" value="F:nucleotide binding"/>
    <property type="evidence" value="ECO:0007669"/>
    <property type="project" value="InterPro"/>
</dbReference>
<evidence type="ECO:0000313" key="3">
    <source>
        <dbReference type="Proteomes" id="UP000289691"/>
    </source>
</evidence>